<dbReference type="KEGG" id="apes:FOC84_08865"/>
<keyword evidence="1" id="KW-0732">Signal</keyword>
<accession>A0A7D4DWC7</accession>
<dbReference type="AlphaFoldDB" id="A0A7D4DWC7"/>
<feature type="signal peptide" evidence="1">
    <location>
        <begin position="1"/>
        <end position="20"/>
    </location>
</feature>
<feature type="chain" id="PRO_5028829845" description="Lipoprotein" evidence="1">
    <location>
        <begin position="21"/>
        <end position="138"/>
    </location>
</feature>
<reference evidence="2 3" key="1">
    <citation type="submission" date="2020-05" db="EMBL/GenBank/DDBJ databases">
        <title>FDA dAtabase for Regulatory Grade micrObial Sequences (FDA-ARGOS): Supporting development and validation of Infectious Disease Dx tests.</title>
        <authorList>
            <person name="Sproer C."/>
            <person name="Gronow S."/>
            <person name="Severitt S."/>
            <person name="Schroder I."/>
            <person name="Tallon L."/>
            <person name="Sadzewicz L."/>
            <person name="Zhao X."/>
            <person name="Vavikolanu K."/>
            <person name="Mehta A."/>
            <person name="Aluvathingal J."/>
            <person name="Nadendla S."/>
            <person name="Myers T."/>
            <person name="Yan Y."/>
            <person name="Sichtig H."/>
        </authorList>
    </citation>
    <scope>NUCLEOTIDE SEQUENCE [LARGE SCALE GENOMIC DNA]</scope>
    <source>
        <strain evidence="2 3">FDAARGOS_790</strain>
    </source>
</reference>
<evidence type="ECO:0008006" key="4">
    <source>
        <dbReference type="Google" id="ProtNLM"/>
    </source>
</evidence>
<keyword evidence="3" id="KW-1185">Reference proteome</keyword>
<name>A0A7D4DWC7_9BURK</name>
<dbReference type="PROSITE" id="PS51257">
    <property type="entry name" value="PROKAR_LIPOPROTEIN"/>
    <property type="match status" value="1"/>
</dbReference>
<organism evidence="2 3">
    <name type="scientific">Achromobacter pestifer</name>
    <dbReference type="NCBI Taxonomy" id="1353889"/>
    <lineage>
        <taxon>Bacteria</taxon>
        <taxon>Pseudomonadati</taxon>
        <taxon>Pseudomonadota</taxon>
        <taxon>Betaproteobacteria</taxon>
        <taxon>Burkholderiales</taxon>
        <taxon>Alcaligenaceae</taxon>
        <taxon>Achromobacter</taxon>
    </lineage>
</organism>
<protein>
    <recommendedName>
        <fullName evidence="4">Lipoprotein</fullName>
    </recommendedName>
</protein>
<proteinExistence type="predicted"/>
<gene>
    <name evidence="2" type="ORF">FOC84_08865</name>
</gene>
<evidence type="ECO:0000256" key="1">
    <source>
        <dbReference type="SAM" id="SignalP"/>
    </source>
</evidence>
<dbReference type="EMBL" id="CP053985">
    <property type="protein sequence ID" value="QKH35045.1"/>
    <property type="molecule type" value="Genomic_DNA"/>
</dbReference>
<sequence length="138" mass="14813">MRKLLLVGFFSALLAGCSSVAVNPESGKPVPMANVVDKDLLIGGADKGQVVVARDDAFVGGGVDTRVYVNGKRIANVPNATVLRFYLPAGEHKVGVQIYGLDNSDVPVRYEKISIAAAGVYRYRLIFNGATWELMNLD</sequence>
<dbReference type="Proteomes" id="UP000500970">
    <property type="component" value="Chromosome"/>
</dbReference>
<dbReference type="RefSeq" id="WP_173144092.1">
    <property type="nucleotide sequence ID" value="NZ_CP053985.1"/>
</dbReference>
<evidence type="ECO:0000313" key="3">
    <source>
        <dbReference type="Proteomes" id="UP000500970"/>
    </source>
</evidence>
<evidence type="ECO:0000313" key="2">
    <source>
        <dbReference type="EMBL" id="QKH35045.1"/>
    </source>
</evidence>